<dbReference type="AlphaFoldDB" id="A0A0D6PY76"/>
<protein>
    <submittedName>
        <fullName evidence="2">Uncharacterized protein</fullName>
    </submittedName>
</protein>
<evidence type="ECO:0000313" key="2">
    <source>
        <dbReference type="EMBL" id="GAN96149.1"/>
    </source>
</evidence>
<reference evidence="2 3" key="1">
    <citation type="submission" date="2012-11" db="EMBL/GenBank/DDBJ databases">
        <title>Whole genome sequence of Gluconacetobacter europaeus NBRC3261.</title>
        <authorList>
            <person name="Azuma Y."/>
            <person name="Higashiura N."/>
            <person name="Hirakawa H."/>
            <person name="Matsushita K."/>
        </authorList>
    </citation>
    <scope>NUCLEOTIDE SEQUENCE [LARGE SCALE GENOMIC DNA]</scope>
    <source>
        <strain evidence="2 3">NBRC 3261</strain>
    </source>
</reference>
<evidence type="ECO:0000256" key="1">
    <source>
        <dbReference type="SAM" id="MobiDB-lite"/>
    </source>
</evidence>
<evidence type="ECO:0000313" key="3">
    <source>
        <dbReference type="Proteomes" id="UP000032675"/>
    </source>
</evidence>
<sequence>MPPLRVKLPQGLPYAVGPGWERGIGQDRRAARAFHDIGNFTLRRGDSHGADTRGNSAVKHMDNHGTAGNVGKRFARQPGRGHPRRNQDNGIHGIWVWAIRICGGGGGRPLPCMLHTGRAAV</sequence>
<organism evidence="2 3">
    <name type="scientific">Komagataeibacter europaeus NBRC 3261</name>
    <dbReference type="NCBI Taxonomy" id="1234669"/>
    <lineage>
        <taxon>Bacteria</taxon>
        <taxon>Pseudomonadati</taxon>
        <taxon>Pseudomonadota</taxon>
        <taxon>Alphaproteobacteria</taxon>
        <taxon>Acetobacterales</taxon>
        <taxon>Acetobacteraceae</taxon>
        <taxon>Komagataeibacter</taxon>
    </lineage>
</organism>
<comment type="caution">
    <text evidence="2">The sequence shown here is derived from an EMBL/GenBank/DDBJ whole genome shotgun (WGS) entry which is preliminary data.</text>
</comment>
<accession>A0A0D6PY76</accession>
<gene>
    <name evidence="2" type="ORF">Geu3261_0052_120</name>
</gene>
<dbReference type="Proteomes" id="UP000032675">
    <property type="component" value="Unassembled WGS sequence"/>
</dbReference>
<proteinExistence type="predicted"/>
<feature type="compositionally biased region" description="Basic residues" evidence="1">
    <location>
        <begin position="73"/>
        <end position="84"/>
    </location>
</feature>
<dbReference type="EMBL" id="BANI01000046">
    <property type="protein sequence ID" value="GAN96149.1"/>
    <property type="molecule type" value="Genomic_DNA"/>
</dbReference>
<name>A0A0D6PY76_KOMEU</name>
<feature type="region of interest" description="Disordered" evidence="1">
    <location>
        <begin position="43"/>
        <end position="89"/>
    </location>
</feature>